<dbReference type="PRINTS" id="PR01638">
    <property type="entry name" value="MHCCLASSI"/>
</dbReference>
<feature type="region of interest" description="Disordered" evidence="3">
    <location>
        <begin position="353"/>
        <end position="378"/>
    </location>
</feature>
<sequence>KCPPPVLLLLTELLVYLSLFVHVVKLFCFTGLLGEENWPEFVGVALVDGFEVVYCDSNTMTAESRQDWMKKHDPAYLNWFTNQCRETQRFFSLIIEQLMQNFNPTKGVHTFQRMLGCEFDDVTDEINGINQFGYDGEDFITFDLKTHTRIPAMQQAVIFKQRWDNDKAASAVIKNYLTQVCPEMLKMFVNYGRSFMLRTALLSVSLLQKSPSSPVTCHATGFSTNRVSMVWRKDGVELHEGVGKGDILPNDDGTFQMSVDLQVSSVRPEDWEGYDCVFQLSDVYKAIVTKLDKAVIRVNKGEIKIISHQQRFIFMLVSFMFAAITACRLLPLLLGQLMSGSCLLLSSHRSLPSQKPEPTPSQPAVPLASVVPRPKLVS</sequence>
<dbReference type="AlphaFoldDB" id="A0A3Q0TFT9"/>
<evidence type="ECO:0000259" key="5">
    <source>
        <dbReference type="PROSITE" id="PS50835"/>
    </source>
</evidence>
<dbReference type="Proteomes" id="UP000261340">
    <property type="component" value="Unplaced"/>
</dbReference>
<dbReference type="GO" id="GO:0006955">
    <property type="term" value="P:immune response"/>
    <property type="evidence" value="ECO:0007669"/>
    <property type="project" value="TreeGrafter"/>
</dbReference>
<dbReference type="PANTHER" id="PTHR16675">
    <property type="entry name" value="MHC CLASS I-RELATED"/>
    <property type="match status" value="1"/>
</dbReference>
<evidence type="ECO:0000256" key="3">
    <source>
        <dbReference type="SAM" id="MobiDB-lite"/>
    </source>
</evidence>
<name>A0A3Q0TFT9_AMPCI</name>
<dbReference type="GO" id="GO:0009897">
    <property type="term" value="C:external side of plasma membrane"/>
    <property type="evidence" value="ECO:0007669"/>
    <property type="project" value="TreeGrafter"/>
</dbReference>
<dbReference type="InterPro" id="IPR013783">
    <property type="entry name" value="Ig-like_fold"/>
</dbReference>
<dbReference type="Ensembl" id="ENSACIT00000031803.1">
    <property type="protein sequence ID" value="ENSACIP00000030992.1"/>
    <property type="gene ID" value="ENSACIG00000022496.1"/>
</dbReference>
<dbReference type="GeneTree" id="ENSGT01120000271828"/>
<evidence type="ECO:0000256" key="2">
    <source>
        <dbReference type="RuleBase" id="RU004439"/>
    </source>
</evidence>
<dbReference type="InterPro" id="IPR007110">
    <property type="entry name" value="Ig-like_dom"/>
</dbReference>
<keyword evidence="4" id="KW-0812">Transmembrane</keyword>
<dbReference type="GO" id="GO:0005615">
    <property type="term" value="C:extracellular space"/>
    <property type="evidence" value="ECO:0007669"/>
    <property type="project" value="TreeGrafter"/>
</dbReference>
<dbReference type="InterPro" id="IPR003597">
    <property type="entry name" value="Ig_C1-set"/>
</dbReference>
<dbReference type="SUPFAM" id="SSF48726">
    <property type="entry name" value="Immunoglobulin"/>
    <property type="match status" value="1"/>
</dbReference>
<accession>A0A3Q0TFT9</accession>
<feature type="transmembrane region" description="Helical" evidence="4">
    <location>
        <begin position="312"/>
        <end position="334"/>
    </location>
</feature>
<dbReference type="Gene3D" id="2.60.40.10">
    <property type="entry name" value="Immunoglobulins"/>
    <property type="match status" value="1"/>
</dbReference>
<dbReference type="Pfam" id="PF00129">
    <property type="entry name" value="MHC_I"/>
    <property type="match status" value="1"/>
</dbReference>
<dbReference type="Pfam" id="PF07654">
    <property type="entry name" value="C1-set"/>
    <property type="match status" value="1"/>
</dbReference>
<dbReference type="InterPro" id="IPR050208">
    <property type="entry name" value="MHC_class-I_related"/>
</dbReference>
<keyword evidence="7" id="KW-1185">Reference proteome</keyword>
<organism evidence="6 7">
    <name type="scientific">Amphilophus citrinellus</name>
    <name type="common">Midas cichlid</name>
    <name type="synonym">Cichlasoma citrinellum</name>
    <dbReference type="NCBI Taxonomy" id="61819"/>
    <lineage>
        <taxon>Eukaryota</taxon>
        <taxon>Metazoa</taxon>
        <taxon>Chordata</taxon>
        <taxon>Craniata</taxon>
        <taxon>Vertebrata</taxon>
        <taxon>Euteleostomi</taxon>
        <taxon>Actinopterygii</taxon>
        <taxon>Neopterygii</taxon>
        <taxon>Teleostei</taxon>
        <taxon>Neoteleostei</taxon>
        <taxon>Acanthomorphata</taxon>
        <taxon>Ovalentaria</taxon>
        <taxon>Cichlomorphae</taxon>
        <taxon>Cichliformes</taxon>
        <taxon>Cichlidae</taxon>
        <taxon>New World cichlids</taxon>
        <taxon>Cichlasomatinae</taxon>
        <taxon>Heroini</taxon>
        <taxon>Amphilophus</taxon>
    </lineage>
</organism>
<evidence type="ECO:0000256" key="1">
    <source>
        <dbReference type="ARBA" id="ARBA00023180"/>
    </source>
</evidence>
<dbReference type="InterPro" id="IPR011162">
    <property type="entry name" value="MHC_I/II-like_Ag-recog"/>
</dbReference>
<dbReference type="InterPro" id="IPR036179">
    <property type="entry name" value="Ig-like_dom_sf"/>
</dbReference>
<proteinExistence type="inferred from homology"/>
<dbReference type="Gene3D" id="3.30.500.10">
    <property type="entry name" value="MHC class I-like antigen recognition-like"/>
    <property type="match status" value="1"/>
</dbReference>
<dbReference type="SMART" id="SM00407">
    <property type="entry name" value="IGc1"/>
    <property type="match status" value="1"/>
</dbReference>
<dbReference type="PANTHER" id="PTHR16675:SF237">
    <property type="entry name" value="MHC CLASS I ANTIGEN TRANSCRIPT VARIANT 1-RELATED"/>
    <property type="match status" value="1"/>
</dbReference>
<keyword evidence="4" id="KW-0472">Membrane</keyword>
<feature type="transmembrane region" description="Helical" evidence="4">
    <location>
        <begin position="13"/>
        <end position="33"/>
    </location>
</feature>
<keyword evidence="4" id="KW-1133">Transmembrane helix</keyword>
<protein>
    <recommendedName>
        <fullName evidence="5">Ig-like domain-containing protein</fullName>
    </recommendedName>
</protein>
<dbReference type="PROSITE" id="PS50835">
    <property type="entry name" value="IG_LIKE"/>
    <property type="match status" value="1"/>
</dbReference>
<evidence type="ECO:0000313" key="7">
    <source>
        <dbReference type="Proteomes" id="UP000261340"/>
    </source>
</evidence>
<dbReference type="InterPro" id="IPR001039">
    <property type="entry name" value="MHC_I_a_a1/a2"/>
</dbReference>
<keyword evidence="1" id="KW-0325">Glycoprotein</keyword>
<reference evidence="6" key="2">
    <citation type="submission" date="2025-09" db="UniProtKB">
        <authorList>
            <consortium name="Ensembl"/>
        </authorList>
    </citation>
    <scope>IDENTIFICATION</scope>
</reference>
<reference evidence="6" key="1">
    <citation type="submission" date="2025-08" db="UniProtKB">
        <authorList>
            <consortium name="Ensembl"/>
        </authorList>
    </citation>
    <scope>IDENTIFICATION</scope>
</reference>
<dbReference type="InterPro" id="IPR037055">
    <property type="entry name" value="MHC_I-like_Ag-recog_sf"/>
</dbReference>
<evidence type="ECO:0000313" key="6">
    <source>
        <dbReference type="Ensembl" id="ENSACIP00000030992.1"/>
    </source>
</evidence>
<dbReference type="SUPFAM" id="SSF54452">
    <property type="entry name" value="MHC antigen-recognition domain"/>
    <property type="match status" value="1"/>
</dbReference>
<feature type="domain" description="Ig-like" evidence="5">
    <location>
        <begin position="182"/>
        <end position="289"/>
    </location>
</feature>
<evidence type="ECO:0000256" key="4">
    <source>
        <dbReference type="SAM" id="Phobius"/>
    </source>
</evidence>
<dbReference type="InterPro" id="IPR011161">
    <property type="entry name" value="MHC_I-like_Ag-recog"/>
</dbReference>
<comment type="similarity">
    <text evidence="2">Belongs to the MHC class I family.</text>
</comment>